<dbReference type="NCBIfam" id="TIGR02675">
    <property type="entry name" value="tape_meas_nterm"/>
    <property type="match status" value="1"/>
</dbReference>
<dbReference type="RefSeq" id="YP_009149979.1">
    <property type="nucleotide sequence ID" value="NC_027358.1"/>
</dbReference>
<evidence type="ECO:0000259" key="4">
    <source>
        <dbReference type="Pfam" id="PF20155"/>
    </source>
</evidence>
<proteinExistence type="predicted"/>
<feature type="transmembrane region" description="Helical" evidence="3">
    <location>
        <begin position="517"/>
        <end position="537"/>
    </location>
</feature>
<dbReference type="GO" id="GO:0098003">
    <property type="term" value="P:viral tail assembly"/>
    <property type="evidence" value="ECO:0007669"/>
    <property type="project" value="UniProtKB-KW"/>
</dbReference>
<evidence type="ECO:0000313" key="6">
    <source>
        <dbReference type="Proteomes" id="UP000203142"/>
    </source>
</evidence>
<keyword evidence="1" id="KW-1245">Viral tail assembly</keyword>
<dbReference type="GeneID" id="24723706"/>
<keyword evidence="3" id="KW-0472">Membrane</keyword>
<dbReference type="Proteomes" id="UP000203142">
    <property type="component" value="Segment"/>
</dbReference>
<dbReference type="PANTHER" id="PTHR37813">
    <property type="entry name" value="FELS-2 PROPHAGE PROTEIN"/>
    <property type="match status" value="1"/>
</dbReference>
<gene>
    <name evidence="5" type="ORF">Ln9_0022</name>
</gene>
<dbReference type="InterPro" id="IPR013491">
    <property type="entry name" value="Tape_meas_N"/>
</dbReference>
<keyword evidence="3" id="KW-1133">Transmembrane helix</keyword>
<organism evidence="5 6">
    <name type="scientific">Leuconostoc phage Ln-9</name>
    <dbReference type="NCBI Taxonomy" id="1536605"/>
    <lineage>
        <taxon>Viruses</taxon>
        <taxon>Duplodnaviria</taxon>
        <taxon>Heunggongvirae</taxon>
        <taxon>Uroviricota</taxon>
        <taxon>Caudoviricetes</taxon>
        <taxon>Mccleskeyvirinae</taxon>
        <taxon>Unaquatrovirus</taxon>
        <taxon>Unaquatrovirus Ln9</taxon>
    </lineage>
</organism>
<keyword evidence="6" id="KW-1185">Reference proteome</keyword>
<dbReference type="PANTHER" id="PTHR37813:SF1">
    <property type="entry name" value="FELS-2 PROPHAGE PROTEIN"/>
    <property type="match status" value="1"/>
</dbReference>
<keyword evidence="2" id="KW-0175">Coiled coil</keyword>
<accession>A0A0D3MKT8</accession>
<dbReference type="OrthoDB" id="567at10239"/>
<dbReference type="Pfam" id="PF20155">
    <property type="entry name" value="TMP_3"/>
    <property type="match status" value="1"/>
</dbReference>
<dbReference type="KEGG" id="vg:24723706"/>
<name>A0A0D3MKT8_9CAUD</name>
<protein>
    <submittedName>
        <fullName evidence="5">Tail tape measure protein</fullName>
    </submittedName>
</protein>
<feature type="coiled-coil region" evidence="2">
    <location>
        <begin position="93"/>
        <end position="120"/>
    </location>
</feature>
<keyword evidence="3" id="KW-0812">Transmembrane</keyword>
<keyword evidence="1" id="KW-1188">Viral release from host cell</keyword>
<feature type="domain" description="Tape measure protein N-terminal" evidence="4">
    <location>
        <begin position="173"/>
        <end position="354"/>
    </location>
</feature>
<evidence type="ECO:0000313" key="5">
    <source>
        <dbReference type="EMBL" id="AIM50871.1"/>
    </source>
</evidence>
<feature type="transmembrane region" description="Helical" evidence="3">
    <location>
        <begin position="549"/>
        <end position="572"/>
    </location>
</feature>
<dbReference type="EMBL" id="KM262192">
    <property type="protein sequence ID" value="AIM50871.1"/>
    <property type="molecule type" value="Genomic_DNA"/>
</dbReference>
<dbReference type="SUPFAM" id="SSF48371">
    <property type="entry name" value="ARM repeat"/>
    <property type="match status" value="1"/>
</dbReference>
<dbReference type="InterPro" id="IPR016024">
    <property type="entry name" value="ARM-type_fold"/>
</dbReference>
<feature type="transmembrane region" description="Helical" evidence="3">
    <location>
        <begin position="618"/>
        <end position="644"/>
    </location>
</feature>
<evidence type="ECO:0000256" key="1">
    <source>
        <dbReference type="ARBA" id="ARBA00022465"/>
    </source>
</evidence>
<reference evidence="5 6" key="1">
    <citation type="journal article" date="2015" name="Int. J. Food Microbiol.">
        <title>Phages of dairy Leuconostoc mesenteroides: Genomics and factors influencing their adsorption.</title>
        <authorList>
            <person name="Pujato S.A."/>
            <person name="Mercanti D.J."/>
            <person name="Guglielmotti D.M."/>
            <person name="Rousseau G.M."/>
            <person name="Moineau S."/>
            <person name="Reinheimer J.A."/>
            <person name="Quiberoni A.D."/>
        </authorList>
    </citation>
    <scope>NUCLEOTIDE SEQUENCE [LARGE SCALE GENOMIC DNA]</scope>
</reference>
<evidence type="ECO:0000256" key="3">
    <source>
        <dbReference type="SAM" id="Phobius"/>
    </source>
</evidence>
<feature type="transmembrane region" description="Helical" evidence="3">
    <location>
        <begin position="578"/>
        <end position="597"/>
    </location>
</feature>
<sequence>MANTTSYMLKFGADATSVTKAITGVNSDIRSMSTQAKNLDTAFRLTGDTSALKGKLQALGNQLSATEAKGKLLKQELANLKSSPGFDANSAKAQKLTNDIAKTESEAVKLKAQLANAKTASFGEGLSGGMDKANNSLSVGKIALGGFLGNLATGAVSAFASVVGKAFEGVGQDIIAASDGIQKFQSTMSFGGKSAAEINKVTTASKKYADDTVYDLTTVLNTTAQLGANGVKNYQKLVEASGNLNAVAGGNADTFNSVAMVLTQTAGAGKLTTENWNQLADAIPGASGKLQEALKDAGAYTGNFRDAMADGQITADEFNDAIMKLGMTDVAKEAATSTSTFEGAFGNLQASFVTAGLSFVNNFKQPITDGMTAIANAVPNISATISGALSGLGSSLSGMFSGFNAQDAMYVFSQISGSIMEMVDDVRSIDFSNLTSAFSNLDLQLPDFSPLMDLASSIVPMLGNAFSSLKFDGLVDLANQIIPALSAGFQSFLGWVVPAIQPLLSAFSNLWNSIQPVLSIVAGSLVPIFQVLGSFLGGFVSGVMSTLTFAFNALAVGIQVLTPVIGLLGQAFNALSPIISFIAGILGTVMGASVNVLGKIFSVVGQAISGVWTRLSGVFSSVAGTMSGIFSSIGSAFSALGSFFSSVSSGLSSGFVSVGSVFSSVRGLLTGIFSTLRSAFSSVGNIFSSVGGNIGGVARNVVSYFSGIGGKILNGFGNIGKNIANLFSGVMGDIRGMFSNVASIGTYIVEGIKSGITGAIGGLVSTAADMAKQALNAAKKALGIHSPSRVFRDQVGKYITQGIGVGMEKETGYLSKSSDSVKNSLLSDWQNVNLNSNLTSGINSSSQGVSTDTSGTNNVFNITANTKADASAIASEIKTVLRQNGIGAR</sequence>
<evidence type="ECO:0000256" key="2">
    <source>
        <dbReference type="SAM" id="Coils"/>
    </source>
</evidence>